<comment type="pathway">
    <text evidence="2 15">Purine metabolism; IMP biosynthesis via de novo pathway; 5-amino-1-(5-phospho-D-ribosyl)imidazole from N(2)-formyl-N(1)-(5-phospho-D-ribosyl)glycinamide: step 2/2.</text>
</comment>
<dbReference type="EC" id="6.3.3.1" evidence="4 15"/>
<evidence type="ECO:0000313" key="18">
    <source>
        <dbReference type="EMBL" id="TWT61468.1"/>
    </source>
</evidence>
<evidence type="ECO:0000256" key="14">
    <source>
        <dbReference type="ARBA" id="ARBA00049057"/>
    </source>
</evidence>
<accession>A0A5C5XFB8</accession>
<comment type="caution">
    <text evidence="18">The sequence shown here is derived from an EMBL/GenBank/DDBJ whole genome shotgun (WGS) entry which is preliminary data.</text>
</comment>
<dbReference type="UniPathway" id="UPA00074">
    <property type="reaction ID" value="UER00129"/>
</dbReference>
<keyword evidence="19" id="KW-1185">Reference proteome</keyword>
<evidence type="ECO:0000259" key="17">
    <source>
        <dbReference type="Pfam" id="PF02769"/>
    </source>
</evidence>
<comment type="catalytic activity">
    <reaction evidence="14 15">
        <text>2-formamido-N(1)-(5-O-phospho-beta-D-ribosyl)acetamidine + ATP = 5-amino-1-(5-phospho-beta-D-ribosyl)imidazole + ADP + phosphate + H(+)</text>
        <dbReference type="Rhea" id="RHEA:23032"/>
        <dbReference type="ChEBI" id="CHEBI:15378"/>
        <dbReference type="ChEBI" id="CHEBI:30616"/>
        <dbReference type="ChEBI" id="CHEBI:43474"/>
        <dbReference type="ChEBI" id="CHEBI:137981"/>
        <dbReference type="ChEBI" id="CHEBI:147287"/>
        <dbReference type="ChEBI" id="CHEBI:456216"/>
        <dbReference type="EC" id="6.3.3.1"/>
    </reaction>
</comment>
<dbReference type="InterPro" id="IPR016188">
    <property type="entry name" value="PurM-like_N"/>
</dbReference>
<dbReference type="InterPro" id="IPR004733">
    <property type="entry name" value="PurM_cligase"/>
</dbReference>
<dbReference type="PANTHER" id="PTHR10520">
    <property type="entry name" value="TRIFUNCTIONAL PURINE BIOSYNTHETIC PROTEIN ADENOSINE-3-RELATED"/>
    <property type="match status" value="1"/>
</dbReference>
<evidence type="ECO:0000256" key="8">
    <source>
        <dbReference type="ARBA" id="ARBA00022741"/>
    </source>
</evidence>
<comment type="similarity">
    <text evidence="3 15">Belongs to the AIR synthase family.</text>
</comment>
<evidence type="ECO:0000256" key="1">
    <source>
        <dbReference type="ARBA" id="ARBA00004496"/>
    </source>
</evidence>
<dbReference type="SUPFAM" id="SSF55326">
    <property type="entry name" value="PurM N-terminal domain-like"/>
    <property type="match status" value="1"/>
</dbReference>
<dbReference type="AlphaFoldDB" id="A0A5C5XFB8"/>
<sequence length="349" mass="37284">MSGIDYKSSGVDLDVYEESMRRVGKLVQSTTTPGVMPLPGGFAGLFRLFSEGRQYNDPVIVSGTDGVGTKIKVAQLTNRFDTIGIDLVAMCVNDCLCTGALPLFFLDYVAMSHDDPTLTEALVTGIAEGCRQGGMALIGGETAIMPDLYSRGDFDLAGFSVGVVEREDVLTGKQVKPGDVVFGIASSGLHSNGFSLVRKVVFEHAGLNVEDHVDELGTTVGDALLTPTAIYANLVQSVLSVPELRPHVHSIAHITGGGLQENLARVLPDHVDAILKNNSWDIPAVMSWIQKLGDIAQAEMNRVFNMGIGLVIVCDASGTEEIETILSKQELTCYRLGEIEDGTGQVKLI</sequence>
<dbReference type="InterPro" id="IPR010918">
    <property type="entry name" value="PurM-like_C_dom"/>
</dbReference>
<evidence type="ECO:0000256" key="7">
    <source>
        <dbReference type="ARBA" id="ARBA00022598"/>
    </source>
</evidence>
<keyword evidence="6 15" id="KW-0963">Cytoplasm</keyword>
<dbReference type="Pfam" id="PF00586">
    <property type="entry name" value="AIRS"/>
    <property type="match status" value="1"/>
</dbReference>
<dbReference type="RefSeq" id="WP_146503455.1">
    <property type="nucleotide sequence ID" value="NZ_SJPG01000001.1"/>
</dbReference>
<evidence type="ECO:0000256" key="5">
    <source>
        <dbReference type="ARBA" id="ARBA00020367"/>
    </source>
</evidence>
<gene>
    <name evidence="15 18" type="primary">purM</name>
    <name evidence="18" type="ORF">Pan54_22040</name>
</gene>
<evidence type="ECO:0000256" key="2">
    <source>
        <dbReference type="ARBA" id="ARBA00004686"/>
    </source>
</evidence>
<dbReference type="HAMAP" id="MF_00741">
    <property type="entry name" value="AIRS"/>
    <property type="match status" value="1"/>
</dbReference>
<comment type="subcellular location">
    <subcellularLocation>
        <location evidence="1 15">Cytoplasm</location>
    </subcellularLocation>
</comment>
<keyword evidence="8 15" id="KW-0547">Nucleotide-binding</keyword>
<evidence type="ECO:0000256" key="10">
    <source>
        <dbReference type="ARBA" id="ARBA00022840"/>
    </source>
</evidence>
<evidence type="ECO:0000256" key="15">
    <source>
        <dbReference type="HAMAP-Rule" id="MF_00741"/>
    </source>
</evidence>
<proteinExistence type="inferred from homology"/>
<dbReference type="FunFam" id="3.30.1330.10:FF:000001">
    <property type="entry name" value="Phosphoribosylformylglycinamidine cyclo-ligase"/>
    <property type="match status" value="1"/>
</dbReference>
<dbReference type="CDD" id="cd02196">
    <property type="entry name" value="PurM"/>
    <property type="match status" value="1"/>
</dbReference>
<dbReference type="InterPro" id="IPR036921">
    <property type="entry name" value="PurM-like_N_sf"/>
</dbReference>
<feature type="domain" description="PurM-like C-terminal" evidence="17">
    <location>
        <begin position="176"/>
        <end position="344"/>
    </location>
</feature>
<evidence type="ECO:0000313" key="19">
    <source>
        <dbReference type="Proteomes" id="UP000316095"/>
    </source>
</evidence>
<keyword evidence="9 15" id="KW-0658">Purine biosynthesis</keyword>
<dbReference type="EMBL" id="SJPG01000001">
    <property type="protein sequence ID" value="TWT61468.1"/>
    <property type="molecule type" value="Genomic_DNA"/>
</dbReference>
<dbReference type="Gene3D" id="3.90.650.10">
    <property type="entry name" value="PurM-like C-terminal domain"/>
    <property type="match status" value="1"/>
</dbReference>
<evidence type="ECO:0000256" key="9">
    <source>
        <dbReference type="ARBA" id="ARBA00022755"/>
    </source>
</evidence>
<keyword evidence="7 15" id="KW-0436">Ligase</keyword>
<dbReference type="GO" id="GO:0005829">
    <property type="term" value="C:cytosol"/>
    <property type="evidence" value="ECO:0007669"/>
    <property type="project" value="TreeGrafter"/>
</dbReference>
<evidence type="ECO:0000256" key="12">
    <source>
        <dbReference type="ARBA" id="ARBA00032931"/>
    </source>
</evidence>
<dbReference type="InterPro" id="IPR036676">
    <property type="entry name" value="PurM-like_C_sf"/>
</dbReference>
<name>A0A5C5XFB8_9PLAN</name>
<evidence type="ECO:0000256" key="13">
    <source>
        <dbReference type="ARBA" id="ARBA00033093"/>
    </source>
</evidence>
<reference evidence="18 19" key="1">
    <citation type="submission" date="2019-02" db="EMBL/GenBank/DDBJ databases">
        <title>Deep-cultivation of Planctomycetes and their phenomic and genomic characterization uncovers novel biology.</title>
        <authorList>
            <person name="Wiegand S."/>
            <person name="Jogler M."/>
            <person name="Boedeker C."/>
            <person name="Pinto D."/>
            <person name="Vollmers J."/>
            <person name="Rivas-Marin E."/>
            <person name="Kohn T."/>
            <person name="Peeters S.H."/>
            <person name="Heuer A."/>
            <person name="Rast P."/>
            <person name="Oberbeckmann S."/>
            <person name="Bunk B."/>
            <person name="Jeske O."/>
            <person name="Meyerdierks A."/>
            <person name="Storesund J.E."/>
            <person name="Kallscheuer N."/>
            <person name="Luecker S."/>
            <person name="Lage O.M."/>
            <person name="Pohl T."/>
            <person name="Merkel B.J."/>
            <person name="Hornburger P."/>
            <person name="Mueller R.-W."/>
            <person name="Bruemmer F."/>
            <person name="Labrenz M."/>
            <person name="Spormann A.M."/>
            <person name="Op Den Camp H."/>
            <person name="Overmann J."/>
            <person name="Amann R."/>
            <person name="Jetten M.S.M."/>
            <person name="Mascher T."/>
            <person name="Medema M.H."/>
            <person name="Devos D.P."/>
            <person name="Kaster A.-K."/>
            <person name="Ovreas L."/>
            <person name="Rohde M."/>
            <person name="Galperin M.Y."/>
            <person name="Jogler C."/>
        </authorList>
    </citation>
    <scope>NUCLEOTIDE SEQUENCE [LARGE SCALE GENOMIC DNA]</scope>
    <source>
        <strain evidence="18 19">Pan54</strain>
    </source>
</reference>
<feature type="domain" description="PurM-like N-terminal" evidence="16">
    <location>
        <begin position="59"/>
        <end position="164"/>
    </location>
</feature>
<dbReference type="Proteomes" id="UP000316095">
    <property type="component" value="Unassembled WGS sequence"/>
</dbReference>
<dbReference type="Gene3D" id="3.30.1330.10">
    <property type="entry name" value="PurM-like, N-terminal domain"/>
    <property type="match status" value="1"/>
</dbReference>
<dbReference type="GO" id="GO:0046084">
    <property type="term" value="P:adenine biosynthetic process"/>
    <property type="evidence" value="ECO:0007669"/>
    <property type="project" value="TreeGrafter"/>
</dbReference>
<evidence type="ECO:0000256" key="11">
    <source>
        <dbReference type="ARBA" id="ARBA00031908"/>
    </source>
</evidence>
<dbReference type="FunFam" id="3.90.650.10:FF:000011">
    <property type="entry name" value="Phosphoribosylformylglycinamidine cyclo-ligase"/>
    <property type="match status" value="1"/>
</dbReference>
<evidence type="ECO:0000256" key="4">
    <source>
        <dbReference type="ARBA" id="ARBA00013047"/>
    </source>
</evidence>
<dbReference type="Pfam" id="PF02769">
    <property type="entry name" value="AIRS_C"/>
    <property type="match status" value="1"/>
</dbReference>
<evidence type="ECO:0000256" key="6">
    <source>
        <dbReference type="ARBA" id="ARBA00022490"/>
    </source>
</evidence>
<dbReference type="GO" id="GO:0004641">
    <property type="term" value="F:phosphoribosylformylglycinamidine cyclo-ligase activity"/>
    <property type="evidence" value="ECO:0007669"/>
    <property type="project" value="UniProtKB-UniRule"/>
</dbReference>
<protein>
    <recommendedName>
        <fullName evidence="5 15">Phosphoribosylformylglycinamidine cyclo-ligase</fullName>
        <ecNumber evidence="4 15">6.3.3.1</ecNumber>
    </recommendedName>
    <alternativeName>
        <fullName evidence="12 15">AIR synthase</fullName>
    </alternativeName>
    <alternativeName>
        <fullName evidence="13 15">AIRS</fullName>
    </alternativeName>
    <alternativeName>
        <fullName evidence="11 15">Phosphoribosyl-aminoimidazole synthetase</fullName>
    </alternativeName>
</protein>
<organism evidence="18 19">
    <name type="scientific">Rubinisphaera italica</name>
    <dbReference type="NCBI Taxonomy" id="2527969"/>
    <lineage>
        <taxon>Bacteria</taxon>
        <taxon>Pseudomonadati</taxon>
        <taxon>Planctomycetota</taxon>
        <taxon>Planctomycetia</taxon>
        <taxon>Planctomycetales</taxon>
        <taxon>Planctomycetaceae</taxon>
        <taxon>Rubinisphaera</taxon>
    </lineage>
</organism>
<evidence type="ECO:0000256" key="3">
    <source>
        <dbReference type="ARBA" id="ARBA00010280"/>
    </source>
</evidence>
<dbReference type="GO" id="GO:0004637">
    <property type="term" value="F:phosphoribosylamine-glycine ligase activity"/>
    <property type="evidence" value="ECO:0007669"/>
    <property type="project" value="TreeGrafter"/>
</dbReference>
<dbReference type="PANTHER" id="PTHR10520:SF12">
    <property type="entry name" value="TRIFUNCTIONAL PURINE BIOSYNTHETIC PROTEIN ADENOSINE-3"/>
    <property type="match status" value="1"/>
</dbReference>
<evidence type="ECO:0000259" key="16">
    <source>
        <dbReference type="Pfam" id="PF00586"/>
    </source>
</evidence>
<dbReference type="GO" id="GO:0005524">
    <property type="term" value="F:ATP binding"/>
    <property type="evidence" value="ECO:0007669"/>
    <property type="project" value="UniProtKB-KW"/>
</dbReference>
<dbReference type="GO" id="GO:0006189">
    <property type="term" value="P:'de novo' IMP biosynthetic process"/>
    <property type="evidence" value="ECO:0007669"/>
    <property type="project" value="UniProtKB-UniRule"/>
</dbReference>
<keyword evidence="10 15" id="KW-0067">ATP-binding</keyword>
<dbReference type="SUPFAM" id="SSF56042">
    <property type="entry name" value="PurM C-terminal domain-like"/>
    <property type="match status" value="1"/>
</dbReference>
<dbReference type="NCBIfam" id="TIGR00878">
    <property type="entry name" value="purM"/>
    <property type="match status" value="1"/>
</dbReference>
<dbReference type="OrthoDB" id="9802507at2"/>